<comment type="caution">
    <text evidence="3">The sequence shown here is derived from an EMBL/GenBank/DDBJ whole genome shotgun (WGS) entry which is preliminary data.</text>
</comment>
<feature type="transmembrane region" description="Helical" evidence="2">
    <location>
        <begin position="43"/>
        <end position="61"/>
    </location>
</feature>
<feature type="transmembrane region" description="Helical" evidence="2">
    <location>
        <begin position="215"/>
        <end position="235"/>
    </location>
</feature>
<feature type="compositionally biased region" description="Basic and acidic residues" evidence="1">
    <location>
        <begin position="1"/>
        <end position="17"/>
    </location>
</feature>
<dbReference type="AlphaFoldDB" id="A0A3D3QYN2"/>
<accession>A0A3D3QYN2</accession>
<evidence type="ECO:0000256" key="2">
    <source>
        <dbReference type="SAM" id="Phobius"/>
    </source>
</evidence>
<protein>
    <submittedName>
        <fullName evidence="3">Uncharacterized protein</fullName>
    </submittedName>
</protein>
<dbReference type="Proteomes" id="UP000263642">
    <property type="component" value="Unassembled WGS sequence"/>
</dbReference>
<feature type="transmembrane region" description="Helical" evidence="2">
    <location>
        <begin position="184"/>
        <end position="203"/>
    </location>
</feature>
<gene>
    <name evidence="3" type="ORF">DIT97_00950</name>
</gene>
<keyword evidence="2" id="KW-1133">Transmembrane helix</keyword>
<dbReference type="EMBL" id="DQAY01000008">
    <property type="protein sequence ID" value="HCO21691.1"/>
    <property type="molecule type" value="Genomic_DNA"/>
</dbReference>
<proteinExistence type="predicted"/>
<name>A0A3D3QYN2_9PLAN</name>
<feature type="region of interest" description="Disordered" evidence="1">
    <location>
        <begin position="1"/>
        <end position="33"/>
    </location>
</feature>
<evidence type="ECO:0000256" key="1">
    <source>
        <dbReference type="SAM" id="MobiDB-lite"/>
    </source>
</evidence>
<evidence type="ECO:0000313" key="3">
    <source>
        <dbReference type="EMBL" id="HCO21691.1"/>
    </source>
</evidence>
<feature type="transmembrane region" description="Helical" evidence="2">
    <location>
        <begin position="255"/>
        <end position="273"/>
    </location>
</feature>
<sequence>MLDKKGTPMEENQKSDQPEANEPQEVTAELPPPVKERLLKRTALWFLAVILAASAMIYQRATGPTYPMKVPVAGNIIAKLIRTHESTGDATVELPIPQAEAKTATATLYYKRYRTDDDFTPVTMETVTSESGTQFEGALPKQPAAGKLQYYIEAEISGQARRFPEQADQFVLIRFKDPVPDGVLIPHVTLMIISILLGMRSGLSALFAPYNMKQLAWATLCGMTVGGMILGPMVQKYAFGEYWTGFPLGGDWTDNKMLFMFLAWVIACSVVGLNPRKKNTTTGRIAVFTATIVMTVCYLIPHSMGGSELDYSQVDKGVDPSKAIETGRK</sequence>
<feature type="transmembrane region" description="Helical" evidence="2">
    <location>
        <begin position="285"/>
        <end position="304"/>
    </location>
</feature>
<evidence type="ECO:0000313" key="4">
    <source>
        <dbReference type="Proteomes" id="UP000263642"/>
    </source>
</evidence>
<reference evidence="3 4" key="1">
    <citation type="journal article" date="2018" name="Nat. Biotechnol.">
        <title>A standardized bacterial taxonomy based on genome phylogeny substantially revises the tree of life.</title>
        <authorList>
            <person name="Parks D.H."/>
            <person name="Chuvochina M."/>
            <person name="Waite D.W."/>
            <person name="Rinke C."/>
            <person name="Skarshewski A."/>
            <person name="Chaumeil P.A."/>
            <person name="Hugenholtz P."/>
        </authorList>
    </citation>
    <scope>NUCLEOTIDE SEQUENCE [LARGE SCALE GENOMIC DNA]</scope>
    <source>
        <strain evidence="3">UBA9375</strain>
    </source>
</reference>
<organism evidence="3 4">
    <name type="scientific">Gimesia maris</name>
    <dbReference type="NCBI Taxonomy" id="122"/>
    <lineage>
        <taxon>Bacteria</taxon>
        <taxon>Pseudomonadati</taxon>
        <taxon>Planctomycetota</taxon>
        <taxon>Planctomycetia</taxon>
        <taxon>Planctomycetales</taxon>
        <taxon>Planctomycetaceae</taxon>
        <taxon>Gimesia</taxon>
    </lineage>
</organism>
<keyword evidence="2" id="KW-0812">Transmembrane</keyword>
<keyword evidence="2" id="KW-0472">Membrane</keyword>